<dbReference type="Pfam" id="PF12802">
    <property type="entry name" value="MarR_2"/>
    <property type="match status" value="1"/>
</dbReference>
<dbReference type="PANTHER" id="PTHR33164:SF43">
    <property type="entry name" value="HTH-TYPE TRANSCRIPTIONAL REPRESSOR YETL"/>
    <property type="match status" value="1"/>
</dbReference>
<name>A0A7G5ENS0_9BURK</name>
<keyword evidence="4" id="KW-1185">Reference proteome</keyword>
<dbReference type="AlphaFoldDB" id="A0A7G5ENS0"/>
<feature type="domain" description="HTH marR-type" evidence="2">
    <location>
        <begin position="25"/>
        <end position="158"/>
    </location>
</feature>
<dbReference type="InterPro" id="IPR000835">
    <property type="entry name" value="HTH_MarR-typ"/>
</dbReference>
<dbReference type="PRINTS" id="PR00598">
    <property type="entry name" value="HTHMARR"/>
</dbReference>
<dbReference type="GO" id="GO:0003700">
    <property type="term" value="F:DNA-binding transcription factor activity"/>
    <property type="evidence" value="ECO:0007669"/>
    <property type="project" value="InterPro"/>
</dbReference>
<evidence type="ECO:0000256" key="1">
    <source>
        <dbReference type="SAM" id="MobiDB-lite"/>
    </source>
</evidence>
<accession>A0A7G5ENS0</accession>
<dbReference type="PROSITE" id="PS50995">
    <property type="entry name" value="HTH_MARR_2"/>
    <property type="match status" value="1"/>
</dbReference>
<dbReference type="GO" id="GO:0006950">
    <property type="term" value="P:response to stress"/>
    <property type="evidence" value="ECO:0007669"/>
    <property type="project" value="TreeGrafter"/>
</dbReference>
<dbReference type="InterPro" id="IPR036388">
    <property type="entry name" value="WH-like_DNA-bd_sf"/>
</dbReference>
<feature type="region of interest" description="Disordered" evidence="1">
    <location>
        <begin position="161"/>
        <end position="186"/>
    </location>
</feature>
<dbReference type="SMART" id="SM00347">
    <property type="entry name" value="HTH_MARR"/>
    <property type="match status" value="1"/>
</dbReference>
<sequence>MVLINHRPDLPAVPPNPLADPQQPSNLLLYRLAKLTASAGRLVTRLCERHYGITRREWGVLMWLARQPGLQPSQLADLLELDRARISRAIASMQAKGLLHKSTESSNRRRAALQLSPAGQRLHDALLPQVRRINTDLVAALDADALENLDQSLHSLQQQANLAAQEDDSDAAFPPRQSGHRQNHLG</sequence>
<dbReference type="EMBL" id="CP058554">
    <property type="protein sequence ID" value="QMV75645.1"/>
    <property type="molecule type" value="Genomic_DNA"/>
</dbReference>
<dbReference type="SUPFAM" id="SSF46785">
    <property type="entry name" value="Winged helix' DNA-binding domain"/>
    <property type="match status" value="1"/>
</dbReference>
<dbReference type="Gene3D" id="1.10.10.10">
    <property type="entry name" value="Winged helix-like DNA-binding domain superfamily/Winged helix DNA-binding domain"/>
    <property type="match status" value="1"/>
</dbReference>
<dbReference type="InterPro" id="IPR039422">
    <property type="entry name" value="MarR/SlyA-like"/>
</dbReference>
<evidence type="ECO:0000313" key="4">
    <source>
        <dbReference type="Proteomes" id="UP000515240"/>
    </source>
</evidence>
<dbReference type="Proteomes" id="UP000515240">
    <property type="component" value="Chromosome"/>
</dbReference>
<protein>
    <submittedName>
        <fullName evidence="3">MarR family transcriptional regulator</fullName>
    </submittedName>
</protein>
<gene>
    <name evidence="3" type="ORF">HS961_05345</name>
</gene>
<proteinExistence type="predicted"/>
<evidence type="ECO:0000259" key="2">
    <source>
        <dbReference type="PROSITE" id="PS50995"/>
    </source>
</evidence>
<dbReference type="KEGG" id="cpis:HS961_05345"/>
<reference evidence="3 4" key="1">
    <citation type="journal article" date="2020" name="G3 (Bethesda)">
        <title>CeMbio - The Caenorhabditis elegans Microbiome Resource.</title>
        <authorList>
            <person name="Dirksen P."/>
            <person name="Assie A."/>
            <person name="Zimmermann J."/>
            <person name="Zhang F."/>
            <person name="Tietje A.M."/>
            <person name="Marsh S.A."/>
            <person name="Felix M.A."/>
            <person name="Shapira M."/>
            <person name="Kaleta C."/>
            <person name="Schulenburg H."/>
            <person name="Samuel B."/>
        </authorList>
    </citation>
    <scope>NUCLEOTIDE SEQUENCE [LARGE SCALE GENOMIC DNA]</scope>
    <source>
        <strain evidence="3 4">BIGb0172</strain>
    </source>
</reference>
<dbReference type="PANTHER" id="PTHR33164">
    <property type="entry name" value="TRANSCRIPTIONAL REGULATOR, MARR FAMILY"/>
    <property type="match status" value="1"/>
</dbReference>
<evidence type="ECO:0000313" key="3">
    <source>
        <dbReference type="EMBL" id="QMV75645.1"/>
    </source>
</evidence>
<organism evidence="3 4">
    <name type="scientific">Comamonas piscis</name>
    <dbReference type="NCBI Taxonomy" id="1562974"/>
    <lineage>
        <taxon>Bacteria</taxon>
        <taxon>Pseudomonadati</taxon>
        <taxon>Pseudomonadota</taxon>
        <taxon>Betaproteobacteria</taxon>
        <taxon>Burkholderiales</taxon>
        <taxon>Comamonadaceae</taxon>
        <taxon>Comamonas</taxon>
    </lineage>
</organism>
<dbReference type="InterPro" id="IPR036390">
    <property type="entry name" value="WH_DNA-bd_sf"/>
</dbReference>